<organism evidence="2 3">
    <name type="scientific">Shewanella marisflavi</name>
    <dbReference type="NCBI Taxonomy" id="260364"/>
    <lineage>
        <taxon>Bacteria</taxon>
        <taxon>Pseudomonadati</taxon>
        <taxon>Pseudomonadota</taxon>
        <taxon>Gammaproteobacteria</taxon>
        <taxon>Alteromonadales</taxon>
        <taxon>Shewanellaceae</taxon>
        <taxon>Shewanella</taxon>
    </lineage>
</organism>
<dbReference type="EMBL" id="CP022272">
    <property type="protein sequence ID" value="ASJ95303.1"/>
    <property type="molecule type" value="Genomic_DNA"/>
</dbReference>
<evidence type="ECO:0000313" key="2">
    <source>
        <dbReference type="EMBL" id="ASJ95303.1"/>
    </source>
</evidence>
<dbReference type="RefSeq" id="WP_088903564.1">
    <property type="nucleotide sequence ID" value="NZ_CP022272.1"/>
</dbReference>
<accession>A0AAC9XM72</accession>
<feature type="coiled-coil region" evidence="1">
    <location>
        <begin position="119"/>
        <end position="146"/>
    </location>
</feature>
<evidence type="ECO:0000256" key="1">
    <source>
        <dbReference type="SAM" id="Coils"/>
    </source>
</evidence>
<dbReference type="KEGG" id="smav:CFF01_01160"/>
<keyword evidence="1" id="KW-0175">Coiled coil</keyword>
<reference evidence="2 3" key="1">
    <citation type="submission" date="2017-06" db="EMBL/GenBank/DDBJ databases">
        <title>Complete genome sequence of Shewanella marisflavi EP1 associated with anaerobic 2,4-dinitrotoluene reduction and salt tolerance.</title>
        <authorList>
            <person name="Huang J."/>
        </authorList>
    </citation>
    <scope>NUCLEOTIDE SEQUENCE [LARGE SCALE GENOMIC DNA]</scope>
    <source>
        <strain evidence="2 3">EP1</strain>
    </source>
</reference>
<gene>
    <name evidence="2" type="ORF">CFF01_01160</name>
</gene>
<dbReference type="AlphaFoldDB" id="A0AAC9XM72"/>
<name>A0AAC9XM72_9GAMM</name>
<proteinExistence type="predicted"/>
<evidence type="ECO:0000313" key="3">
    <source>
        <dbReference type="Proteomes" id="UP000198233"/>
    </source>
</evidence>
<dbReference type="Proteomes" id="UP000198233">
    <property type="component" value="Chromosome"/>
</dbReference>
<sequence>MGVIRSIQHQWEKAEFSHQLQRFLQQEETITELFVGATSYNTVCNLIAAMCELPSKPEDDSYSLSLEQVFDCLYQCFTLLFVKEVEHQSLSQAEQLILSISKALANKIHAKEETESQVSKEAKTKAQLIINAMHQLEKQRQNQKKQTRNMGNMGNMC</sequence>
<protein>
    <submittedName>
        <fullName evidence="2">Uncharacterized protein</fullName>
    </submittedName>
</protein>